<dbReference type="SUPFAM" id="SSF52540">
    <property type="entry name" value="P-loop containing nucleoside triphosphate hydrolases"/>
    <property type="match status" value="1"/>
</dbReference>
<evidence type="ECO:0000259" key="3">
    <source>
        <dbReference type="Pfam" id="PF00005"/>
    </source>
</evidence>
<dbReference type="Gene3D" id="3.40.50.300">
    <property type="entry name" value="P-loop containing nucleotide triphosphate hydrolases"/>
    <property type="match status" value="1"/>
</dbReference>
<organism evidence="4 5">
    <name type="scientific">Azospirillum melinis</name>
    <dbReference type="NCBI Taxonomy" id="328839"/>
    <lineage>
        <taxon>Bacteria</taxon>
        <taxon>Pseudomonadati</taxon>
        <taxon>Pseudomonadota</taxon>
        <taxon>Alphaproteobacteria</taxon>
        <taxon>Rhodospirillales</taxon>
        <taxon>Azospirillaceae</taxon>
        <taxon>Azospirillum</taxon>
    </lineage>
</organism>
<keyword evidence="5" id="KW-1185">Reference proteome</keyword>
<name>A0ABX2KFP4_9PROT</name>
<reference evidence="4 5" key="1">
    <citation type="submission" date="2019-10" db="EMBL/GenBank/DDBJ databases">
        <title>Genome sequence of Azospirillum melinis.</title>
        <authorList>
            <person name="Ambrosini A."/>
            <person name="Sant'Anna F.H."/>
            <person name="Cassan F.D."/>
            <person name="Souza E.M."/>
            <person name="Passaglia L.M.P."/>
        </authorList>
    </citation>
    <scope>NUCLEOTIDE SEQUENCE [LARGE SCALE GENOMIC DNA]</scope>
    <source>
        <strain evidence="4 5">TMCY0552</strain>
    </source>
</reference>
<dbReference type="RefSeq" id="WP_174472594.1">
    <property type="nucleotide sequence ID" value="NZ_JAGINN010000027.1"/>
</dbReference>
<dbReference type="PANTHER" id="PTHR42788:SF13">
    <property type="entry name" value="ALIPHATIC SULFONATES IMPORT ATP-BINDING PROTEIN SSUB"/>
    <property type="match status" value="1"/>
</dbReference>
<dbReference type="PANTHER" id="PTHR42788">
    <property type="entry name" value="TAURINE IMPORT ATP-BINDING PROTEIN-RELATED"/>
    <property type="match status" value="1"/>
</dbReference>
<proteinExistence type="inferred from homology"/>
<evidence type="ECO:0000313" key="4">
    <source>
        <dbReference type="EMBL" id="NUB01528.1"/>
    </source>
</evidence>
<gene>
    <name evidence="4" type="ORF">GBZ48_19920</name>
</gene>
<dbReference type="Pfam" id="PF00005">
    <property type="entry name" value="ABC_tran"/>
    <property type="match status" value="1"/>
</dbReference>
<accession>A0ABX2KFP4</accession>
<evidence type="ECO:0000313" key="5">
    <source>
        <dbReference type="Proteomes" id="UP000605086"/>
    </source>
</evidence>
<dbReference type="GO" id="GO:0005524">
    <property type="term" value="F:ATP binding"/>
    <property type="evidence" value="ECO:0007669"/>
    <property type="project" value="UniProtKB-KW"/>
</dbReference>
<dbReference type="EMBL" id="WHOS01000027">
    <property type="protein sequence ID" value="NUB01528.1"/>
    <property type="molecule type" value="Genomic_DNA"/>
</dbReference>
<keyword evidence="4" id="KW-0547">Nucleotide-binding</keyword>
<keyword evidence="2" id="KW-0813">Transport</keyword>
<protein>
    <submittedName>
        <fullName evidence="4">ATP-binding cassette domain-containing protein</fullName>
    </submittedName>
</protein>
<evidence type="ECO:0000256" key="1">
    <source>
        <dbReference type="ARBA" id="ARBA00005417"/>
    </source>
</evidence>
<dbReference type="InterPro" id="IPR050166">
    <property type="entry name" value="ABC_transporter_ATP-bind"/>
</dbReference>
<dbReference type="InterPro" id="IPR027417">
    <property type="entry name" value="P-loop_NTPase"/>
</dbReference>
<comment type="caution">
    <text evidence="4">The sequence shown here is derived from an EMBL/GenBank/DDBJ whole genome shotgun (WGS) entry which is preliminary data.</text>
</comment>
<keyword evidence="4" id="KW-0067">ATP-binding</keyword>
<comment type="similarity">
    <text evidence="1">Belongs to the ABC transporter superfamily.</text>
</comment>
<dbReference type="InterPro" id="IPR003439">
    <property type="entry name" value="ABC_transporter-like_ATP-bd"/>
</dbReference>
<evidence type="ECO:0000256" key="2">
    <source>
        <dbReference type="ARBA" id="ARBA00022448"/>
    </source>
</evidence>
<dbReference type="Proteomes" id="UP000605086">
    <property type="component" value="Unassembled WGS sequence"/>
</dbReference>
<feature type="domain" description="ABC transporter" evidence="3">
    <location>
        <begin position="1"/>
        <end position="60"/>
    </location>
</feature>
<sequence>MALLGPSGCGKTTLLNLLSGFLPPDSGRITIDGETVTPKIPALGHVFQSPLLFPWPDVLDMCGSACGWPAGCRRRSSGTRRWRNWRWPDWIWRQAASIRCSSPDAGATSRGWGPPRCS</sequence>